<evidence type="ECO:0000256" key="2">
    <source>
        <dbReference type="SAM" id="Phobius"/>
    </source>
</evidence>
<accession>A0A182Q4K5</accession>
<feature type="transmembrane region" description="Helical" evidence="2">
    <location>
        <begin position="193"/>
        <end position="212"/>
    </location>
</feature>
<dbReference type="VEuPathDB" id="VectorBase:AFAF002957"/>
<feature type="region of interest" description="Disordered" evidence="1">
    <location>
        <begin position="1"/>
        <end position="26"/>
    </location>
</feature>
<evidence type="ECO:0000313" key="3">
    <source>
        <dbReference type="EnsemblMetazoa" id="AFAF002957-PA"/>
    </source>
</evidence>
<dbReference type="EMBL" id="AXCN02001458">
    <property type="status" value="NOT_ANNOTATED_CDS"/>
    <property type="molecule type" value="Genomic_DNA"/>
</dbReference>
<dbReference type="AlphaFoldDB" id="A0A182Q4K5"/>
<dbReference type="EnsemblMetazoa" id="AFAF002957-RA">
    <property type="protein sequence ID" value="AFAF002957-PA"/>
    <property type="gene ID" value="AFAF002957"/>
</dbReference>
<organism evidence="3 4">
    <name type="scientific">Anopheles farauti</name>
    <dbReference type="NCBI Taxonomy" id="69004"/>
    <lineage>
        <taxon>Eukaryota</taxon>
        <taxon>Metazoa</taxon>
        <taxon>Ecdysozoa</taxon>
        <taxon>Arthropoda</taxon>
        <taxon>Hexapoda</taxon>
        <taxon>Insecta</taxon>
        <taxon>Pterygota</taxon>
        <taxon>Neoptera</taxon>
        <taxon>Endopterygota</taxon>
        <taxon>Diptera</taxon>
        <taxon>Nematocera</taxon>
        <taxon>Culicoidea</taxon>
        <taxon>Culicidae</taxon>
        <taxon>Anophelinae</taxon>
        <taxon>Anopheles</taxon>
    </lineage>
</organism>
<evidence type="ECO:0000313" key="4">
    <source>
        <dbReference type="Proteomes" id="UP000075886"/>
    </source>
</evidence>
<proteinExistence type="predicted"/>
<feature type="transmembrane region" description="Helical" evidence="2">
    <location>
        <begin position="218"/>
        <end position="235"/>
    </location>
</feature>
<keyword evidence="2" id="KW-0812">Transmembrane</keyword>
<feature type="compositionally biased region" description="Basic and acidic residues" evidence="1">
    <location>
        <begin position="1"/>
        <end position="11"/>
    </location>
</feature>
<keyword evidence="4" id="KW-1185">Reference proteome</keyword>
<name>A0A182Q4K5_9DIPT</name>
<protein>
    <submittedName>
        <fullName evidence="3">Uncharacterized protein</fullName>
    </submittedName>
</protein>
<reference evidence="4" key="1">
    <citation type="submission" date="2014-01" db="EMBL/GenBank/DDBJ databases">
        <title>The Genome Sequence of Anopheles farauti FAR1 (V2).</title>
        <authorList>
            <consortium name="The Broad Institute Genomics Platform"/>
            <person name="Neafsey D.E."/>
            <person name="Besansky N."/>
            <person name="Howell P."/>
            <person name="Walton C."/>
            <person name="Young S.K."/>
            <person name="Zeng Q."/>
            <person name="Gargeya S."/>
            <person name="Fitzgerald M."/>
            <person name="Haas B."/>
            <person name="Abouelleil A."/>
            <person name="Allen A.W."/>
            <person name="Alvarado L."/>
            <person name="Arachchi H.M."/>
            <person name="Berlin A.M."/>
            <person name="Chapman S.B."/>
            <person name="Gainer-Dewar J."/>
            <person name="Goldberg J."/>
            <person name="Griggs A."/>
            <person name="Gujja S."/>
            <person name="Hansen M."/>
            <person name="Howarth C."/>
            <person name="Imamovic A."/>
            <person name="Ireland A."/>
            <person name="Larimer J."/>
            <person name="McCowan C."/>
            <person name="Murphy C."/>
            <person name="Pearson M."/>
            <person name="Poon T.W."/>
            <person name="Priest M."/>
            <person name="Roberts A."/>
            <person name="Saif S."/>
            <person name="Shea T."/>
            <person name="Sisk P."/>
            <person name="Sykes S."/>
            <person name="Wortman J."/>
            <person name="Nusbaum C."/>
            <person name="Birren B."/>
        </authorList>
    </citation>
    <scope>NUCLEOTIDE SEQUENCE [LARGE SCALE GENOMIC DNA]</scope>
    <source>
        <strain evidence="4">FAR1</strain>
    </source>
</reference>
<keyword evidence="2" id="KW-1133">Transmembrane helix</keyword>
<dbReference type="EMBL" id="AXCN02001457">
    <property type="status" value="NOT_ANNOTATED_CDS"/>
    <property type="molecule type" value="Genomic_DNA"/>
</dbReference>
<evidence type="ECO:0000256" key="1">
    <source>
        <dbReference type="SAM" id="MobiDB-lite"/>
    </source>
</evidence>
<reference evidence="3" key="2">
    <citation type="submission" date="2020-05" db="UniProtKB">
        <authorList>
            <consortium name="EnsemblMetazoa"/>
        </authorList>
    </citation>
    <scope>IDENTIFICATION</scope>
    <source>
        <strain evidence="3">FAR1</strain>
    </source>
</reference>
<sequence>MNEELTRKDLPGKGSSTADVQDPGHGYLTVNKSRQGYWMKFPAGLLRLPFTPHKADCSGKRCPEATTTTTTTTTEKGANLKVSCCLVGSRQASSRTGETRSNGPDSYRHPITIARDPHTIRVVGHNLYAARYVPSASVKLDFGVAIVRSIGAPFFQSPRASRRGNRKGPRTEEKGTIITISCARYSMEMWSPLEFVFVLSWLAVTVAIGSIAPRDGGFQDVAGSLSIPLWFAILLKCTSIDRMPTVACGIDT</sequence>
<keyword evidence="2" id="KW-0472">Membrane</keyword>
<dbReference type="Proteomes" id="UP000075886">
    <property type="component" value="Unassembled WGS sequence"/>
</dbReference>